<dbReference type="Gene3D" id="1.10.287.110">
    <property type="entry name" value="DnaJ domain"/>
    <property type="match status" value="1"/>
</dbReference>
<evidence type="ECO:0000313" key="4">
    <source>
        <dbReference type="Proteomes" id="UP000001876"/>
    </source>
</evidence>
<dbReference type="OrthoDB" id="10250354at2759"/>
<dbReference type="KEGG" id="mpp:MICPUCDRAFT_32190"/>
<proteinExistence type="predicted"/>
<accession>C1MP25</accession>
<dbReference type="SUPFAM" id="SSF46565">
    <property type="entry name" value="Chaperone J-domain"/>
    <property type="match status" value="1"/>
</dbReference>
<dbReference type="SMART" id="SM00271">
    <property type="entry name" value="DnaJ"/>
    <property type="match status" value="1"/>
</dbReference>
<dbReference type="AlphaFoldDB" id="C1MP25"/>
<evidence type="ECO:0000256" key="1">
    <source>
        <dbReference type="SAM" id="MobiDB-lite"/>
    </source>
</evidence>
<dbReference type="PRINTS" id="PR00625">
    <property type="entry name" value="JDOMAIN"/>
</dbReference>
<organism evidence="4">
    <name type="scientific">Micromonas pusilla (strain CCMP1545)</name>
    <name type="common">Picoplanktonic green alga</name>
    <dbReference type="NCBI Taxonomy" id="564608"/>
    <lineage>
        <taxon>Eukaryota</taxon>
        <taxon>Viridiplantae</taxon>
        <taxon>Chlorophyta</taxon>
        <taxon>Mamiellophyceae</taxon>
        <taxon>Mamiellales</taxon>
        <taxon>Mamiellaceae</taxon>
        <taxon>Micromonas</taxon>
    </lineage>
</organism>
<dbReference type="eggNOG" id="KOG0714">
    <property type="taxonomic scope" value="Eukaryota"/>
</dbReference>
<dbReference type="PROSITE" id="PS50076">
    <property type="entry name" value="DNAJ_2"/>
    <property type="match status" value="1"/>
</dbReference>
<dbReference type="Pfam" id="PF00226">
    <property type="entry name" value="DnaJ"/>
    <property type="match status" value="1"/>
</dbReference>
<evidence type="ECO:0000259" key="2">
    <source>
        <dbReference type="PROSITE" id="PS50076"/>
    </source>
</evidence>
<dbReference type="RefSeq" id="XP_003057211.1">
    <property type="nucleotide sequence ID" value="XM_003057165.1"/>
</dbReference>
<evidence type="ECO:0000313" key="3">
    <source>
        <dbReference type="EMBL" id="EEH58856.1"/>
    </source>
</evidence>
<dbReference type="GO" id="GO:0044183">
    <property type="term" value="F:protein folding chaperone"/>
    <property type="evidence" value="ECO:0007669"/>
    <property type="project" value="TreeGrafter"/>
</dbReference>
<dbReference type="PANTHER" id="PTHR43948:SF10">
    <property type="entry name" value="MRJ, ISOFORM E"/>
    <property type="match status" value="1"/>
</dbReference>
<dbReference type="InterPro" id="IPR001623">
    <property type="entry name" value="DnaJ_domain"/>
</dbReference>
<dbReference type="EMBL" id="GG663737">
    <property type="protein sequence ID" value="EEH58856.1"/>
    <property type="molecule type" value="Genomic_DNA"/>
</dbReference>
<feature type="domain" description="J" evidence="2">
    <location>
        <begin position="10"/>
        <end position="76"/>
    </location>
</feature>
<dbReference type="PROSITE" id="PS00636">
    <property type="entry name" value="DNAJ_1"/>
    <property type="match status" value="1"/>
</dbReference>
<keyword evidence="4" id="KW-1185">Reference proteome</keyword>
<dbReference type="GO" id="GO:0005634">
    <property type="term" value="C:nucleus"/>
    <property type="evidence" value="ECO:0007669"/>
    <property type="project" value="TreeGrafter"/>
</dbReference>
<feature type="compositionally biased region" description="Low complexity" evidence="1">
    <location>
        <begin position="78"/>
        <end position="109"/>
    </location>
</feature>
<dbReference type="GO" id="GO:0051082">
    <property type="term" value="F:unfolded protein binding"/>
    <property type="evidence" value="ECO:0007669"/>
    <property type="project" value="TreeGrafter"/>
</dbReference>
<name>C1MP25_MICPC</name>
<dbReference type="PANTHER" id="PTHR43948">
    <property type="entry name" value="DNAJ HOMOLOG SUBFAMILY B"/>
    <property type="match status" value="1"/>
</dbReference>
<dbReference type="GO" id="GO:0005737">
    <property type="term" value="C:cytoplasm"/>
    <property type="evidence" value="ECO:0007669"/>
    <property type="project" value="TreeGrafter"/>
</dbReference>
<dbReference type="Proteomes" id="UP000001876">
    <property type="component" value="Unassembled WGS sequence"/>
</dbReference>
<protein>
    <submittedName>
        <fullName evidence="3">Predicted protein</fullName>
    </submittedName>
</protein>
<dbReference type="InterPro" id="IPR018253">
    <property type="entry name" value="DnaJ_domain_CS"/>
</dbReference>
<sequence length="116" mass="12465">MPRGGGDEDDLYAVLGVPPDASADAIRKAYRKAAVKWHPDKNPGNQEQAESMFKRVAAAYEILCDDSKRAAYDRYGMAGSTTTRSRSSATRSEAAIRSSAAEAAGTARACRPRRPS</sequence>
<dbReference type="CDD" id="cd06257">
    <property type="entry name" value="DnaJ"/>
    <property type="match status" value="1"/>
</dbReference>
<feature type="region of interest" description="Disordered" evidence="1">
    <location>
        <begin position="77"/>
        <end position="116"/>
    </location>
</feature>
<dbReference type="InterPro" id="IPR036869">
    <property type="entry name" value="J_dom_sf"/>
</dbReference>
<dbReference type="STRING" id="564608.C1MP25"/>
<gene>
    <name evidence="3" type="ORF">MICPUCDRAFT_32190</name>
</gene>
<dbReference type="GeneID" id="9682186"/>
<reference evidence="3 4" key="1">
    <citation type="journal article" date="2009" name="Science">
        <title>Green evolution and dynamic adaptations revealed by genomes of the marine picoeukaryotes Micromonas.</title>
        <authorList>
            <person name="Worden A.Z."/>
            <person name="Lee J.H."/>
            <person name="Mock T."/>
            <person name="Rouze P."/>
            <person name="Simmons M.P."/>
            <person name="Aerts A.L."/>
            <person name="Allen A.E."/>
            <person name="Cuvelier M.L."/>
            <person name="Derelle E."/>
            <person name="Everett M.V."/>
            <person name="Foulon E."/>
            <person name="Grimwood J."/>
            <person name="Gundlach H."/>
            <person name="Henrissat B."/>
            <person name="Napoli C."/>
            <person name="McDonald S.M."/>
            <person name="Parker M.S."/>
            <person name="Rombauts S."/>
            <person name="Salamov A."/>
            <person name="Von Dassow P."/>
            <person name="Badger J.H."/>
            <person name="Coutinho P.M."/>
            <person name="Demir E."/>
            <person name="Dubchak I."/>
            <person name="Gentemann C."/>
            <person name="Eikrem W."/>
            <person name="Gready J.E."/>
            <person name="John U."/>
            <person name="Lanier W."/>
            <person name="Lindquist E.A."/>
            <person name="Lucas S."/>
            <person name="Mayer K.F."/>
            <person name="Moreau H."/>
            <person name="Not F."/>
            <person name="Otillar R."/>
            <person name="Panaud O."/>
            <person name="Pangilinan J."/>
            <person name="Paulsen I."/>
            <person name="Piegu B."/>
            <person name="Poliakov A."/>
            <person name="Robbens S."/>
            <person name="Schmutz J."/>
            <person name="Toulza E."/>
            <person name="Wyss T."/>
            <person name="Zelensky A."/>
            <person name="Zhou K."/>
            <person name="Armbrust E.V."/>
            <person name="Bhattacharya D."/>
            <person name="Goodenough U.W."/>
            <person name="Van de Peer Y."/>
            <person name="Grigoriev I.V."/>
        </authorList>
    </citation>
    <scope>NUCLEOTIDE SEQUENCE [LARGE SCALE GENOMIC DNA]</scope>
    <source>
        <strain evidence="3 4">CCMP1545</strain>
    </source>
</reference>
<dbReference type="GO" id="GO:0051087">
    <property type="term" value="F:protein-folding chaperone binding"/>
    <property type="evidence" value="ECO:0007669"/>
    <property type="project" value="TreeGrafter"/>
</dbReference>